<keyword evidence="4" id="KW-1185">Reference proteome</keyword>
<name>A0A9X2C993_9PSED</name>
<reference evidence="3 4" key="1">
    <citation type="journal article" date="2022" name="Int. J. Syst. Evol. Microbiol.">
        <title>Pseudomonas aegrilactucae sp. nov. and Pseudomonas morbosilactucae sp. nov., pathogens causing bacterial rot of lettuce in Japan.</title>
        <authorList>
            <person name="Sawada H."/>
            <person name="Fujikawa T."/>
            <person name="Satou M."/>
        </authorList>
    </citation>
    <scope>NUCLEOTIDE SEQUENCE [LARGE SCALE GENOMIC DNA]</scope>
    <source>
        <strain evidence="1 3">MAFF 302030</strain>
        <strain evidence="2 4">MAFF 302046</strain>
    </source>
</reference>
<gene>
    <name evidence="1" type="ORF">M1B34_31535</name>
    <name evidence="2" type="ORF">M1B35_10540</name>
</gene>
<dbReference type="Gene3D" id="3.30.70.1070">
    <property type="entry name" value="Sporulation related repeat"/>
    <property type="match status" value="1"/>
</dbReference>
<accession>A0A9X2C993</accession>
<dbReference type="RefSeq" id="WP_123330841.1">
    <property type="nucleotide sequence ID" value="NZ_JALQCW010000108.1"/>
</dbReference>
<reference evidence="3 4" key="2">
    <citation type="journal article" date="2023" name="Plant Pathol.">
        <title>Dismantling and reorganizing Pseudomonas marginalis sensu#lato.</title>
        <authorList>
            <person name="Sawada H."/>
            <person name="Fujikawa T."/>
            <person name="Satou M."/>
        </authorList>
    </citation>
    <scope>NUCLEOTIDE SEQUENCE [LARGE SCALE GENOMIC DNA]</scope>
    <source>
        <strain evidence="1 3">MAFF 302030</strain>
        <strain evidence="2 4">MAFF 302046</strain>
    </source>
</reference>
<evidence type="ECO:0000313" key="4">
    <source>
        <dbReference type="Proteomes" id="UP001155163"/>
    </source>
</evidence>
<organism evidence="1 3">
    <name type="scientific">Pseudomonas morbosilactucae</name>
    <dbReference type="NCBI Taxonomy" id="2938197"/>
    <lineage>
        <taxon>Bacteria</taxon>
        <taxon>Pseudomonadati</taxon>
        <taxon>Pseudomonadota</taxon>
        <taxon>Gammaproteobacteria</taxon>
        <taxon>Pseudomonadales</taxon>
        <taxon>Pseudomonadaceae</taxon>
        <taxon>Pseudomonas</taxon>
    </lineage>
</organism>
<evidence type="ECO:0000313" key="1">
    <source>
        <dbReference type="EMBL" id="MCK9802071.1"/>
    </source>
</evidence>
<dbReference type="EMBL" id="JALQCW010000108">
    <property type="protein sequence ID" value="MCK9802071.1"/>
    <property type="molecule type" value="Genomic_DNA"/>
</dbReference>
<dbReference type="Proteomes" id="UP001155059">
    <property type="component" value="Unassembled WGS sequence"/>
</dbReference>
<evidence type="ECO:0000313" key="2">
    <source>
        <dbReference type="EMBL" id="MCK9814553.1"/>
    </source>
</evidence>
<sequence>MIAAVLALAGCGEGKRVEAAKSTAAAVQVQPAQVPSAPQWHVLVGSELPQAVSDMTGWLIEHGVISSVVTEGGKQRVVIGPFPTQAEAEAKQAEVVEKLTKAKKRNIDVTVIQLGAAQ</sequence>
<dbReference type="Proteomes" id="UP001155163">
    <property type="component" value="Unassembled WGS sequence"/>
</dbReference>
<evidence type="ECO:0000313" key="3">
    <source>
        <dbReference type="Proteomes" id="UP001155059"/>
    </source>
</evidence>
<dbReference type="InterPro" id="IPR036680">
    <property type="entry name" value="SPOR-like_sf"/>
</dbReference>
<proteinExistence type="predicted"/>
<dbReference type="AlphaFoldDB" id="A0A9X2C993"/>
<comment type="caution">
    <text evidence="1">The sequence shown here is derived from an EMBL/GenBank/DDBJ whole genome shotgun (WGS) entry which is preliminary data.</text>
</comment>
<dbReference type="GO" id="GO:0042834">
    <property type="term" value="F:peptidoglycan binding"/>
    <property type="evidence" value="ECO:0007669"/>
    <property type="project" value="InterPro"/>
</dbReference>
<dbReference type="EMBL" id="JALQCX010000015">
    <property type="protein sequence ID" value="MCK9814553.1"/>
    <property type="molecule type" value="Genomic_DNA"/>
</dbReference>
<protein>
    <submittedName>
        <fullName evidence="1">SPOR domain-containing protein</fullName>
    </submittedName>
</protein>
<dbReference type="SUPFAM" id="SSF110997">
    <property type="entry name" value="Sporulation related repeat"/>
    <property type="match status" value="1"/>
</dbReference>